<keyword evidence="2" id="KW-1185">Reference proteome</keyword>
<comment type="caution">
    <text evidence="1">The sequence shown here is derived from an EMBL/GenBank/DDBJ whole genome shotgun (WGS) entry which is preliminary data.</text>
</comment>
<evidence type="ECO:0000313" key="1">
    <source>
        <dbReference type="EMBL" id="MBV6340972.1"/>
    </source>
</evidence>
<proteinExistence type="predicted"/>
<evidence type="ECO:0000313" key="2">
    <source>
        <dbReference type="Proteomes" id="UP001196980"/>
    </source>
</evidence>
<gene>
    <name evidence="1" type="ORF">HWQ67_05195</name>
</gene>
<sequence length="66" mass="7315">MSAQLDKLKFLADCGMINNNFTINGEVIDDTLFFHITATIKTAPETVTVTQSLAFSLTPRRYFGSV</sequence>
<dbReference type="RefSeq" id="WP_218251586.1">
    <property type="nucleotide sequence ID" value="NZ_JABXWD010000062.1"/>
</dbReference>
<reference evidence="1 2" key="1">
    <citation type="journal article" date="2020" name="J Geophys Res Biogeosci">
        <title>Magnetotaxis as an Adaptation to Enable Bacterial Shuttling of Microbial Sulfur and Sulfur Cycling Across Aquatic Oxic#Anoxic Interfaces.</title>
        <authorList>
            <person name="Li J."/>
            <person name="Liu P."/>
            <person name="Wang J."/>
            <person name="Roberts A.P."/>
            <person name="Pan Y."/>
        </authorList>
    </citation>
    <scope>NUCLEOTIDE SEQUENCE [LARGE SCALE GENOMIC DNA]</scope>
    <source>
        <strain evidence="1 2">MYR-1_YQ</strain>
    </source>
</reference>
<accession>A0ABS6RX11</accession>
<protein>
    <submittedName>
        <fullName evidence="1">Uncharacterized protein</fullName>
    </submittedName>
</protein>
<dbReference type="EMBL" id="JABXWD010000062">
    <property type="protein sequence ID" value="MBV6340972.1"/>
    <property type="molecule type" value="Genomic_DNA"/>
</dbReference>
<organism evidence="1 2">
    <name type="scientific">Candidatus Magnetobacterium casense</name>
    <dbReference type="NCBI Taxonomy" id="1455061"/>
    <lineage>
        <taxon>Bacteria</taxon>
        <taxon>Pseudomonadati</taxon>
        <taxon>Nitrospirota</taxon>
        <taxon>Thermodesulfovibrionia</taxon>
        <taxon>Thermodesulfovibrionales</taxon>
        <taxon>Candidatus Magnetobacteriaceae</taxon>
        <taxon>Candidatus Magnetobacterium</taxon>
    </lineage>
</organism>
<dbReference type="Proteomes" id="UP001196980">
    <property type="component" value="Unassembled WGS sequence"/>
</dbReference>
<name>A0ABS6RX11_9BACT</name>